<evidence type="ECO:0000313" key="2">
    <source>
        <dbReference type="EMBL" id="KAJ3084950.1"/>
    </source>
</evidence>
<keyword evidence="1" id="KW-0732">Signal</keyword>
<dbReference type="EMBL" id="JADGJH010004682">
    <property type="protein sequence ID" value="KAJ3084950.1"/>
    <property type="molecule type" value="Genomic_DNA"/>
</dbReference>
<gene>
    <name evidence="2" type="ORF">HK100_009214</name>
</gene>
<proteinExistence type="predicted"/>
<name>A0AAD5SNU9_9FUNG</name>
<sequence length="254" mass="27612">MMVTKHLLALLPAAAATICQTYPDTFPLALTGGSYQLSSVFYNGNNYTTFFDTCFQTDLLHVPVGYLPQPPKYTYGSLSFTSNNVPQNCTATGNTLQDRIDSFRFAFNRTPSFRLSEASCVSFEVAVEYPSTTKYPQMTLLLSFGMLGDPLPYGYIEPGSYNFTDSTCEPSMAAFTPSVLPFSKCLQVFSVTDGQTFSFSQNASSVCGNDDFKDRVAVYFNSSITVSPTYLAPASLEIWAGPQQSGGGLVSTDA</sequence>
<keyword evidence="3" id="KW-1185">Reference proteome</keyword>
<organism evidence="2 3">
    <name type="scientific">Physocladia obscura</name>
    <dbReference type="NCBI Taxonomy" id="109957"/>
    <lineage>
        <taxon>Eukaryota</taxon>
        <taxon>Fungi</taxon>
        <taxon>Fungi incertae sedis</taxon>
        <taxon>Chytridiomycota</taxon>
        <taxon>Chytridiomycota incertae sedis</taxon>
        <taxon>Chytridiomycetes</taxon>
        <taxon>Chytridiales</taxon>
        <taxon>Chytriomycetaceae</taxon>
        <taxon>Physocladia</taxon>
    </lineage>
</organism>
<feature type="signal peptide" evidence="1">
    <location>
        <begin position="1"/>
        <end position="16"/>
    </location>
</feature>
<comment type="caution">
    <text evidence="2">The sequence shown here is derived from an EMBL/GenBank/DDBJ whole genome shotgun (WGS) entry which is preliminary data.</text>
</comment>
<evidence type="ECO:0000256" key="1">
    <source>
        <dbReference type="SAM" id="SignalP"/>
    </source>
</evidence>
<evidence type="ECO:0000313" key="3">
    <source>
        <dbReference type="Proteomes" id="UP001211907"/>
    </source>
</evidence>
<feature type="non-terminal residue" evidence="2">
    <location>
        <position position="254"/>
    </location>
</feature>
<dbReference type="Proteomes" id="UP001211907">
    <property type="component" value="Unassembled WGS sequence"/>
</dbReference>
<feature type="chain" id="PRO_5042159148" evidence="1">
    <location>
        <begin position="17"/>
        <end position="254"/>
    </location>
</feature>
<protein>
    <submittedName>
        <fullName evidence="2">Uncharacterized protein</fullName>
    </submittedName>
</protein>
<dbReference type="AlphaFoldDB" id="A0AAD5SNU9"/>
<reference evidence="2" key="1">
    <citation type="submission" date="2020-05" db="EMBL/GenBank/DDBJ databases">
        <title>Phylogenomic resolution of chytrid fungi.</title>
        <authorList>
            <person name="Stajich J.E."/>
            <person name="Amses K."/>
            <person name="Simmons R."/>
            <person name="Seto K."/>
            <person name="Myers J."/>
            <person name="Bonds A."/>
            <person name="Quandt C.A."/>
            <person name="Barry K."/>
            <person name="Liu P."/>
            <person name="Grigoriev I."/>
            <person name="Longcore J.E."/>
            <person name="James T.Y."/>
        </authorList>
    </citation>
    <scope>NUCLEOTIDE SEQUENCE</scope>
    <source>
        <strain evidence="2">JEL0513</strain>
    </source>
</reference>
<accession>A0AAD5SNU9</accession>